<sequence length="69" mass="7789">MERYEVLDRDESLAFASDSLQEAKGWVLFGVTRGGPTSDYTIYDTESGESWYIHAAEDGSDDYVWSLAE</sequence>
<accession>A0A0F9G077</accession>
<reference evidence="1" key="1">
    <citation type="journal article" date="2015" name="Nature">
        <title>Complex archaea that bridge the gap between prokaryotes and eukaryotes.</title>
        <authorList>
            <person name="Spang A."/>
            <person name="Saw J.H."/>
            <person name="Jorgensen S.L."/>
            <person name="Zaremba-Niedzwiedzka K."/>
            <person name="Martijn J."/>
            <person name="Lind A.E."/>
            <person name="van Eijk R."/>
            <person name="Schleper C."/>
            <person name="Guy L."/>
            <person name="Ettema T.J."/>
        </authorList>
    </citation>
    <scope>NUCLEOTIDE SEQUENCE</scope>
</reference>
<dbReference type="EMBL" id="LAZR01021856">
    <property type="protein sequence ID" value="KKL83881.1"/>
    <property type="molecule type" value="Genomic_DNA"/>
</dbReference>
<dbReference type="AlphaFoldDB" id="A0A0F9G077"/>
<organism evidence="1">
    <name type="scientific">marine sediment metagenome</name>
    <dbReference type="NCBI Taxonomy" id="412755"/>
    <lineage>
        <taxon>unclassified sequences</taxon>
        <taxon>metagenomes</taxon>
        <taxon>ecological metagenomes</taxon>
    </lineage>
</organism>
<evidence type="ECO:0000313" key="1">
    <source>
        <dbReference type="EMBL" id="KKL83881.1"/>
    </source>
</evidence>
<name>A0A0F9G077_9ZZZZ</name>
<protein>
    <submittedName>
        <fullName evidence="1">Uncharacterized protein</fullName>
    </submittedName>
</protein>
<proteinExistence type="predicted"/>
<gene>
    <name evidence="1" type="ORF">LCGC14_1970280</name>
</gene>
<comment type="caution">
    <text evidence="1">The sequence shown here is derived from an EMBL/GenBank/DDBJ whole genome shotgun (WGS) entry which is preliminary data.</text>
</comment>